<dbReference type="PROSITE" id="PS00211">
    <property type="entry name" value="ABC_TRANSPORTER_1"/>
    <property type="match status" value="1"/>
</dbReference>
<dbReference type="STRING" id="713588.SAMN05421789_106138"/>
<dbReference type="InterPro" id="IPR027417">
    <property type="entry name" value="P-loop_NTPase"/>
</dbReference>
<keyword evidence="2" id="KW-0547">Nucleotide-binding</keyword>
<name>A0A1N7LWY2_9FLAO</name>
<dbReference type="Gene3D" id="3.40.50.300">
    <property type="entry name" value="P-loop containing nucleotide triphosphate hydrolases"/>
    <property type="match status" value="1"/>
</dbReference>
<organism evidence="5 6">
    <name type="scientific">Kaistella chaponensis</name>
    <dbReference type="NCBI Taxonomy" id="713588"/>
    <lineage>
        <taxon>Bacteria</taxon>
        <taxon>Pseudomonadati</taxon>
        <taxon>Bacteroidota</taxon>
        <taxon>Flavobacteriia</taxon>
        <taxon>Flavobacteriales</taxon>
        <taxon>Weeksellaceae</taxon>
        <taxon>Chryseobacterium group</taxon>
        <taxon>Kaistella</taxon>
    </lineage>
</organism>
<dbReference type="InterPro" id="IPR050093">
    <property type="entry name" value="ABC_SmlMolc_Importer"/>
</dbReference>
<dbReference type="EMBL" id="FTOI01000006">
    <property type="protein sequence ID" value="SIS78333.1"/>
    <property type="molecule type" value="Genomic_DNA"/>
</dbReference>
<dbReference type="OrthoDB" id="9802264at2"/>
<evidence type="ECO:0000256" key="3">
    <source>
        <dbReference type="ARBA" id="ARBA00022840"/>
    </source>
</evidence>
<gene>
    <name evidence="5" type="ORF">SAMN05421789_106138</name>
</gene>
<keyword evidence="6" id="KW-1185">Reference proteome</keyword>
<evidence type="ECO:0000256" key="2">
    <source>
        <dbReference type="ARBA" id="ARBA00022741"/>
    </source>
</evidence>
<dbReference type="AlphaFoldDB" id="A0A1N7LWY2"/>
<dbReference type="RefSeq" id="WP_076386991.1">
    <property type="nucleotide sequence ID" value="NZ_FTOI01000006.1"/>
</dbReference>
<dbReference type="SMART" id="SM00382">
    <property type="entry name" value="AAA"/>
    <property type="match status" value="1"/>
</dbReference>
<dbReference type="Proteomes" id="UP000185839">
    <property type="component" value="Unassembled WGS sequence"/>
</dbReference>
<evidence type="ECO:0000256" key="1">
    <source>
        <dbReference type="ARBA" id="ARBA00022448"/>
    </source>
</evidence>
<dbReference type="PANTHER" id="PTHR42781">
    <property type="entry name" value="SPERMIDINE/PUTRESCINE IMPORT ATP-BINDING PROTEIN POTA"/>
    <property type="match status" value="1"/>
</dbReference>
<dbReference type="Pfam" id="PF00005">
    <property type="entry name" value="ABC_tran"/>
    <property type="match status" value="1"/>
</dbReference>
<reference evidence="6" key="1">
    <citation type="submission" date="2017-01" db="EMBL/GenBank/DDBJ databases">
        <authorList>
            <person name="Varghese N."/>
            <person name="Submissions S."/>
        </authorList>
    </citation>
    <scope>NUCLEOTIDE SEQUENCE [LARGE SCALE GENOMIC DNA]</scope>
    <source>
        <strain evidence="6">DSM 23145</strain>
    </source>
</reference>
<accession>A0A1N7LWY2</accession>
<dbReference type="PROSITE" id="PS50893">
    <property type="entry name" value="ABC_TRANSPORTER_2"/>
    <property type="match status" value="1"/>
</dbReference>
<dbReference type="GO" id="GO:0005524">
    <property type="term" value="F:ATP binding"/>
    <property type="evidence" value="ECO:0007669"/>
    <property type="project" value="UniProtKB-KW"/>
</dbReference>
<dbReference type="InterPro" id="IPR003439">
    <property type="entry name" value="ABC_transporter-like_ATP-bd"/>
</dbReference>
<keyword evidence="3" id="KW-0067">ATP-binding</keyword>
<evidence type="ECO:0000259" key="4">
    <source>
        <dbReference type="PROSITE" id="PS50893"/>
    </source>
</evidence>
<dbReference type="PANTHER" id="PTHR42781:SF4">
    <property type="entry name" value="SPERMIDINE_PUTRESCINE IMPORT ATP-BINDING PROTEIN POTA"/>
    <property type="match status" value="1"/>
</dbReference>
<evidence type="ECO:0000313" key="5">
    <source>
        <dbReference type="EMBL" id="SIS78333.1"/>
    </source>
</evidence>
<evidence type="ECO:0000313" key="6">
    <source>
        <dbReference type="Proteomes" id="UP000185839"/>
    </source>
</evidence>
<protein>
    <submittedName>
        <fullName evidence="5">ABC-type Fe3+/spermidine/putrescine transport systems, ATPase components</fullName>
    </submittedName>
</protein>
<proteinExistence type="predicted"/>
<dbReference type="InterPro" id="IPR017871">
    <property type="entry name" value="ABC_transporter-like_CS"/>
</dbReference>
<keyword evidence="1" id="KW-0813">Transport</keyword>
<dbReference type="SUPFAM" id="SSF52540">
    <property type="entry name" value="P-loop containing nucleoside triphosphate hydrolases"/>
    <property type="match status" value="1"/>
</dbReference>
<feature type="domain" description="ABC transporter" evidence="4">
    <location>
        <begin position="3"/>
        <end position="236"/>
    </location>
</feature>
<dbReference type="GO" id="GO:0016887">
    <property type="term" value="F:ATP hydrolysis activity"/>
    <property type="evidence" value="ECO:0007669"/>
    <property type="project" value="InterPro"/>
</dbReference>
<dbReference type="InterPro" id="IPR003593">
    <property type="entry name" value="AAA+_ATPase"/>
</dbReference>
<sequence length="316" mass="36141">MLLEINNLFFSHSPENNLFRNFNLKVEEGKTIALAGESGCGKSTLLNLIYGLLDSDKGEIIFQGKPILGPKKNLVPGEDDMKLVAQNYDLMPYSTVAENVGKFISNINLEAKKEKVQELLTVVGLEEYASILPKYLSGGQQQRVSIARALSVMPKLLLLDEPFSNLDFSRKIELRERLFRYVKEKNISLLISTHEIQEVIPWLDQIIVLQEGRLIQNNNAEETYNTPYNAYVAKLFGEVNIFSEDEKSIFDLSKNFWYPHEIKISTTGKEAKVVESRFAGSHFWNKISVEDKNLIMYTPEKIEGSIHIEFEKKKEK</sequence>